<sequence length="61" mass="6987">MMTDYIFGKIATNLTIHREYANTAPATFITYINKVEIENTNNPYGEGPINHINFILSPKNR</sequence>
<dbReference type="EMBL" id="BAABFN010000006">
    <property type="protein sequence ID" value="GAA4314298.1"/>
    <property type="molecule type" value="Genomic_DNA"/>
</dbReference>
<protein>
    <submittedName>
        <fullName evidence="1">Uncharacterized protein</fullName>
    </submittedName>
</protein>
<accession>A0ABP8FZR0</accession>
<organism evidence="1 2">
    <name type="scientific">Compostibacter hankyongensis</name>
    <dbReference type="NCBI Taxonomy" id="1007089"/>
    <lineage>
        <taxon>Bacteria</taxon>
        <taxon>Pseudomonadati</taxon>
        <taxon>Bacteroidota</taxon>
        <taxon>Chitinophagia</taxon>
        <taxon>Chitinophagales</taxon>
        <taxon>Chitinophagaceae</taxon>
        <taxon>Compostibacter</taxon>
    </lineage>
</organism>
<evidence type="ECO:0000313" key="1">
    <source>
        <dbReference type="EMBL" id="GAA4314298.1"/>
    </source>
</evidence>
<gene>
    <name evidence="1" type="ORF">GCM10023143_25080</name>
</gene>
<dbReference type="Proteomes" id="UP001501207">
    <property type="component" value="Unassembled WGS sequence"/>
</dbReference>
<comment type="caution">
    <text evidence="1">The sequence shown here is derived from an EMBL/GenBank/DDBJ whole genome shotgun (WGS) entry which is preliminary data.</text>
</comment>
<name>A0ABP8FZR0_9BACT</name>
<proteinExistence type="predicted"/>
<keyword evidence="2" id="KW-1185">Reference proteome</keyword>
<evidence type="ECO:0000313" key="2">
    <source>
        <dbReference type="Proteomes" id="UP001501207"/>
    </source>
</evidence>
<reference evidence="2" key="1">
    <citation type="journal article" date="2019" name="Int. J. Syst. Evol. Microbiol.">
        <title>The Global Catalogue of Microorganisms (GCM) 10K type strain sequencing project: providing services to taxonomists for standard genome sequencing and annotation.</title>
        <authorList>
            <consortium name="The Broad Institute Genomics Platform"/>
            <consortium name="The Broad Institute Genome Sequencing Center for Infectious Disease"/>
            <person name="Wu L."/>
            <person name="Ma J."/>
        </authorList>
    </citation>
    <scope>NUCLEOTIDE SEQUENCE [LARGE SCALE GENOMIC DNA]</scope>
    <source>
        <strain evidence="2">JCM 17664</strain>
    </source>
</reference>